<dbReference type="Gene3D" id="1.10.10.10">
    <property type="entry name" value="Winged helix-like DNA-binding domain superfamily/Winged helix DNA-binding domain"/>
    <property type="match status" value="1"/>
</dbReference>
<protein>
    <submittedName>
        <fullName evidence="1">Uncharacterized protein</fullName>
    </submittedName>
</protein>
<evidence type="ECO:0000313" key="1">
    <source>
        <dbReference type="EMBL" id="ANS05761.1"/>
    </source>
</evidence>
<dbReference type="GeneID" id="76971368"/>
<dbReference type="RefSeq" id="YP_009811058.1">
    <property type="nucleotide sequence ID" value="NC_048051.1"/>
</dbReference>
<dbReference type="SUPFAM" id="SSF46785">
    <property type="entry name" value="Winged helix' DNA-binding domain"/>
    <property type="match status" value="1"/>
</dbReference>
<dbReference type="InterPro" id="IPR036388">
    <property type="entry name" value="WH-like_DNA-bd_sf"/>
</dbReference>
<proteinExistence type="predicted"/>
<dbReference type="Proteomes" id="UP000504848">
    <property type="component" value="Segment"/>
</dbReference>
<dbReference type="KEGG" id="vg:76971368"/>
<organism evidence="1 2">
    <name type="scientific">uncultured phage_Deep-GF0-KM16-C193</name>
    <dbReference type="NCBI Taxonomy" id="2740799"/>
    <lineage>
        <taxon>Viruses</taxon>
        <taxon>Duplodnaviria</taxon>
        <taxon>Heunggongvirae</taxon>
        <taxon>Uroviricota</taxon>
        <taxon>Caudoviricetes</taxon>
        <taxon>Autographivirales</taxon>
        <taxon>Stupnyavirus</taxon>
        <taxon>Stupnyavirus KM16C193</taxon>
    </lineage>
</organism>
<evidence type="ECO:0000313" key="2">
    <source>
        <dbReference type="Proteomes" id="UP000504848"/>
    </source>
</evidence>
<dbReference type="InterPro" id="IPR036390">
    <property type="entry name" value="WH_DNA-bd_sf"/>
</dbReference>
<reference evidence="1 2" key="1">
    <citation type="submission" date="2015-11" db="EMBL/GenBank/DDBJ databases">
        <title>Genomes of Abundant and Widespread Viruses from the Deep Ocean.</title>
        <authorList>
            <person name="Mizuno C.M."/>
            <person name="Ghai R."/>
            <person name="Saghai A."/>
            <person name="Lopez-Garcia P."/>
            <person name="Rodriguez-Valera F."/>
        </authorList>
    </citation>
    <scope>NUCLEOTIDE SEQUENCE [LARGE SCALE GENOMIC DNA]</scope>
</reference>
<accession>A0A1B1IWR7</accession>
<name>A0A1B1IWR7_9CAUD</name>
<dbReference type="EMBL" id="KT997876">
    <property type="protein sequence ID" value="ANS05761.1"/>
    <property type="molecule type" value="Genomic_DNA"/>
</dbReference>
<sequence length="142" mass="16450">MALSIEKVIHNLHFDRLFLDRIEAEERTSGKKLHANGIPFHYIAVFKVLLCMREEAMNVENISDNFRKLFGRNINQSSLSRTLNYLNEQLGLVAEKKNPHVDARFSWVKLTNAGKKFQKHLIGSTTVEQPYAPEMRKVINIK</sequence>
<keyword evidence="2" id="KW-1185">Reference proteome</keyword>